<dbReference type="EMBL" id="JACJJC010000384">
    <property type="protein sequence ID" value="MBM6705356.1"/>
    <property type="molecule type" value="Genomic_DNA"/>
</dbReference>
<reference evidence="1 2" key="1">
    <citation type="journal article" date="2021" name="Sci. Rep.">
        <title>The distribution of antibiotic resistance genes in chicken gut microbiota commensals.</title>
        <authorList>
            <person name="Juricova H."/>
            <person name="Matiasovicova J."/>
            <person name="Kubasova T."/>
            <person name="Cejkova D."/>
            <person name="Rychlik I."/>
        </authorList>
    </citation>
    <scope>NUCLEOTIDE SEQUENCE [LARGE SCALE GENOMIC DNA]</scope>
    <source>
        <strain evidence="1 2">An829</strain>
    </source>
</reference>
<organism evidence="1 2">
    <name type="scientific">Sutterella massiliensis</name>
    <dbReference type="NCBI Taxonomy" id="1816689"/>
    <lineage>
        <taxon>Bacteria</taxon>
        <taxon>Pseudomonadati</taxon>
        <taxon>Pseudomonadota</taxon>
        <taxon>Betaproteobacteria</taxon>
        <taxon>Burkholderiales</taxon>
        <taxon>Sutterellaceae</taxon>
        <taxon>Sutterella</taxon>
    </lineage>
</organism>
<feature type="non-terminal residue" evidence="1">
    <location>
        <position position="100"/>
    </location>
</feature>
<dbReference type="RefSeq" id="WP_205105286.1">
    <property type="nucleotide sequence ID" value="NZ_JACJJC010000384.1"/>
</dbReference>
<feature type="non-terminal residue" evidence="1">
    <location>
        <position position="1"/>
    </location>
</feature>
<evidence type="ECO:0000313" key="1">
    <source>
        <dbReference type="EMBL" id="MBM6705356.1"/>
    </source>
</evidence>
<proteinExistence type="predicted"/>
<keyword evidence="2" id="KW-1185">Reference proteome</keyword>
<name>A0ABS2DVI8_9BURK</name>
<sequence>DPDRSEGPLERTPSLLELRLLRDPESTRLPLLFSDAVGFAELSVVARGPQGTFAFAADPVLVLVPEGKLAQNLYAMANFIAVHYSSLLALDNEEESQSLE</sequence>
<dbReference type="Proteomes" id="UP000715095">
    <property type="component" value="Unassembled WGS sequence"/>
</dbReference>
<gene>
    <name evidence="1" type="ORF">H6A60_12870</name>
</gene>
<accession>A0ABS2DVI8</accession>
<comment type="caution">
    <text evidence="1">The sequence shown here is derived from an EMBL/GenBank/DDBJ whole genome shotgun (WGS) entry which is preliminary data.</text>
</comment>
<evidence type="ECO:0000313" key="2">
    <source>
        <dbReference type="Proteomes" id="UP000715095"/>
    </source>
</evidence>
<protein>
    <submittedName>
        <fullName evidence="1">Uncharacterized protein</fullName>
    </submittedName>
</protein>